<proteinExistence type="predicted"/>
<name>A0ACB7SCJ4_HYAAI</name>
<reference evidence="1" key="1">
    <citation type="submission" date="2020-05" db="EMBL/GenBank/DDBJ databases">
        <title>Large-scale comparative analyses of tick genomes elucidate their genetic diversity and vector capacities.</title>
        <authorList>
            <person name="Jia N."/>
            <person name="Wang J."/>
            <person name="Shi W."/>
            <person name="Du L."/>
            <person name="Sun Y."/>
            <person name="Zhan W."/>
            <person name="Jiang J."/>
            <person name="Wang Q."/>
            <person name="Zhang B."/>
            <person name="Ji P."/>
            <person name="Sakyi L.B."/>
            <person name="Cui X."/>
            <person name="Yuan T."/>
            <person name="Jiang B."/>
            <person name="Yang W."/>
            <person name="Lam T.T.-Y."/>
            <person name="Chang Q."/>
            <person name="Ding S."/>
            <person name="Wang X."/>
            <person name="Zhu J."/>
            <person name="Ruan X."/>
            <person name="Zhao L."/>
            <person name="Wei J."/>
            <person name="Que T."/>
            <person name="Du C."/>
            <person name="Cheng J."/>
            <person name="Dai P."/>
            <person name="Han X."/>
            <person name="Huang E."/>
            <person name="Gao Y."/>
            <person name="Liu J."/>
            <person name="Shao H."/>
            <person name="Ye R."/>
            <person name="Li L."/>
            <person name="Wei W."/>
            <person name="Wang X."/>
            <person name="Wang C."/>
            <person name="Yang T."/>
            <person name="Huo Q."/>
            <person name="Li W."/>
            <person name="Guo W."/>
            <person name="Chen H."/>
            <person name="Zhou L."/>
            <person name="Ni X."/>
            <person name="Tian J."/>
            <person name="Zhou Y."/>
            <person name="Sheng Y."/>
            <person name="Liu T."/>
            <person name="Pan Y."/>
            <person name="Xia L."/>
            <person name="Li J."/>
            <person name="Zhao F."/>
            <person name="Cao W."/>
        </authorList>
    </citation>
    <scope>NUCLEOTIDE SEQUENCE</scope>
    <source>
        <strain evidence="1">Hyas-2018</strain>
    </source>
</reference>
<protein>
    <submittedName>
        <fullName evidence="1">Uncharacterized protein</fullName>
    </submittedName>
</protein>
<dbReference type="EMBL" id="CM023484">
    <property type="protein sequence ID" value="KAH6932285.1"/>
    <property type="molecule type" value="Genomic_DNA"/>
</dbReference>
<comment type="caution">
    <text evidence="1">The sequence shown here is derived from an EMBL/GenBank/DDBJ whole genome shotgun (WGS) entry which is preliminary data.</text>
</comment>
<gene>
    <name evidence="1" type="ORF">HPB50_004345</name>
</gene>
<keyword evidence="2" id="KW-1185">Reference proteome</keyword>
<sequence length="119" mass="13562">MTSAQRRRRLARNAKRGRQRDLRRRRRRRSGAGLLFLAPFAYAQLNRTPQRAVESRFAPYRRRSSSSGRTRRGGCQLRESHATRLFLLLKVDSLLLSVVAREGVTVSSVISVLRSVAGL</sequence>
<accession>A0ACB7SCJ4</accession>
<evidence type="ECO:0000313" key="1">
    <source>
        <dbReference type="EMBL" id="KAH6932285.1"/>
    </source>
</evidence>
<evidence type="ECO:0000313" key="2">
    <source>
        <dbReference type="Proteomes" id="UP000821845"/>
    </source>
</evidence>
<organism evidence="1 2">
    <name type="scientific">Hyalomma asiaticum</name>
    <name type="common">Tick</name>
    <dbReference type="NCBI Taxonomy" id="266040"/>
    <lineage>
        <taxon>Eukaryota</taxon>
        <taxon>Metazoa</taxon>
        <taxon>Ecdysozoa</taxon>
        <taxon>Arthropoda</taxon>
        <taxon>Chelicerata</taxon>
        <taxon>Arachnida</taxon>
        <taxon>Acari</taxon>
        <taxon>Parasitiformes</taxon>
        <taxon>Ixodida</taxon>
        <taxon>Ixodoidea</taxon>
        <taxon>Ixodidae</taxon>
        <taxon>Hyalomminae</taxon>
        <taxon>Hyalomma</taxon>
    </lineage>
</organism>
<dbReference type="Proteomes" id="UP000821845">
    <property type="component" value="Chromosome 4"/>
</dbReference>